<evidence type="ECO:0000313" key="8">
    <source>
        <dbReference type="Proteomes" id="UP001188597"/>
    </source>
</evidence>
<dbReference type="InterPro" id="IPR001279">
    <property type="entry name" value="Metallo-B-lactamas"/>
</dbReference>
<comment type="similarity">
    <text evidence="3">Belongs to the metallo-beta-lactamase superfamily. RNA-metabolizing metallo-beta-lactamase-like family. INTS9 subfamily.</text>
</comment>
<dbReference type="EMBL" id="JAVXUP010000472">
    <property type="protein sequence ID" value="KAK3027173.1"/>
    <property type="molecule type" value="Genomic_DNA"/>
</dbReference>
<evidence type="ECO:0000256" key="1">
    <source>
        <dbReference type="ARBA" id="ARBA00004123"/>
    </source>
</evidence>
<organism evidence="7 8">
    <name type="scientific">Escallonia herrerae</name>
    <dbReference type="NCBI Taxonomy" id="1293975"/>
    <lineage>
        <taxon>Eukaryota</taxon>
        <taxon>Viridiplantae</taxon>
        <taxon>Streptophyta</taxon>
        <taxon>Embryophyta</taxon>
        <taxon>Tracheophyta</taxon>
        <taxon>Spermatophyta</taxon>
        <taxon>Magnoliopsida</taxon>
        <taxon>eudicotyledons</taxon>
        <taxon>Gunneridae</taxon>
        <taxon>Pentapetalae</taxon>
        <taxon>asterids</taxon>
        <taxon>campanulids</taxon>
        <taxon>Escalloniales</taxon>
        <taxon>Escalloniaceae</taxon>
        <taxon>Escallonia</taxon>
    </lineage>
</organism>
<dbReference type="Gene3D" id="3.40.50.10890">
    <property type="match status" value="2"/>
</dbReference>
<evidence type="ECO:0000259" key="6">
    <source>
        <dbReference type="SMART" id="SM01027"/>
    </source>
</evidence>
<dbReference type="InterPro" id="IPR027074">
    <property type="entry name" value="Integrator_9su"/>
</dbReference>
<comment type="subcellular location">
    <subcellularLocation>
        <location evidence="2">Cytoplasm</location>
    </subcellularLocation>
    <subcellularLocation>
        <location evidence="1">Nucleus</location>
    </subcellularLocation>
</comment>
<evidence type="ECO:0000256" key="4">
    <source>
        <dbReference type="ARBA" id="ARBA00022490"/>
    </source>
</evidence>
<dbReference type="GO" id="GO:0032039">
    <property type="term" value="C:integrator complex"/>
    <property type="evidence" value="ECO:0007669"/>
    <property type="project" value="InterPro"/>
</dbReference>
<sequence>MGMLGLPFLTRTKDFSAKRESLGKDGSELGGWMLLYSLELQLETSMTTPVPQREEVLGEYLTSFRPMAKLNKACSIGPLCCAERVWNSLEADVKSCMQRVQATWRIKNSHFASVNSDLSIKSDTDNSWEVLGEALLNADERSEEMEKLAFISSCAVDSVEAGGSVLVPIGRLGIVLQLLEQLSLSLKSSNLKVPLYVISTIAEELMAFTNIIPEWLCKLRQEKLYSGEPLFAHVELTREKRLHTFPAVHSLELLKIWREPCIVFCPHCSLRLGPVVHLLRRWCRDQNPLLVMKECLDAELALLPLQKVQPLLKILQPDFVVVITFNLTNLHSYPPSFVFHCKQFPEYLRRHISPPSSSSSFLGYSENQTLRIPNRKNLPELYISMDLATQLSRTKLDHKGTSIARLKGELVMDHSKHLLLPCNEQAISSDTRPSLHWGAMDLKSLLAALQKIGIKGSVEQGMSDAGSEIASDFMHFSEFLNCIRCIKILSPQEVQQMSLDGDFGNNVLQNQAFRYSINLSISMKFTCLSEGGDFHFPACHLLSVSGFRVLFDCPLDLSALTVFSPIPTDARQKVEKLLDANNLIQAEPCYKSVNNLHLLDVSLIDIILISSPMGMLGLPFLTRTKDFSAKIYATDATARYGQLMMDDLVAMHMEFKQFYGPEESGLLQWMKWEELEMLPLAFRERVLGKDGSELGGWMPLYSAADVKSCMQRVQVLKYAEEACYNGSMTIKAFSSGLEIGSCNWTISSPKANIGHVSSSIFQSETAMDFNYHALQGCEAIIYSDNSARNILRNVEDENSHFASVNSDLSIKSDTDNSWDVIGEALLNADERSEEMEKLAFISSCAVDSVEAGGSVLVPIGRVGIVLQLLEQFSLSLKSSNLKVPIYVISTIAEELMAFTNIIPEWLCKLRQEKLYSGEPLFAHVELTREKRLHTFPAVHSFELLKIWQEPCIVFCPHWSLRLGPVVHLLRRWCRDQNSLLVMEEGVDAELALLPFKPMAMKALQCSFLSGIKLQKVQPLLKILQPDFVVVITFDLTNLHSYPPTNAYTNIISFCISCCFFVFHCKQFPDYLRRHIGPRNSSSSFLGYSGNQTLRIPNRKELPELYISMDLATQLSWTKLDHKDTNIARLKGELVMEHGKHLLLPGNEQAISSDPRPLLHWGAMDLESLLAALQKMGIKGSVEQGMSDAGSEIASVLHIFEPSKALIEVKATTTVISTSDESLASLISEAVNTILNSI</sequence>
<name>A0AA88WL46_9ASTE</name>
<dbReference type="PANTHER" id="PTHR46094">
    <property type="entry name" value="INTEGRATOR COMPLEX SUBUNIT 9"/>
    <property type="match status" value="1"/>
</dbReference>
<accession>A0AA88WL46</accession>
<feature type="domain" description="Beta-Casp" evidence="6">
    <location>
        <begin position="175"/>
        <end position="300"/>
    </location>
</feature>
<dbReference type="AlphaFoldDB" id="A0AA88WL46"/>
<dbReference type="InterPro" id="IPR022712">
    <property type="entry name" value="Beta_Casp"/>
</dbReference>
<gene>
    <name evidence="7" type="ORF">RJ639_042439</name>
</gene>
<keyword evidence="5" id="KW-0539">Nucleus</keyword>
<dbReference type="PANTHER" id="PTHR46094:SF1">
    <property type="entry name" value="INTEGRATOR COMPLEX SUBUNIT 9"/>
    <property type="match status" value="1"/>
</dbReference>
<dbReference type="GO" id="GO:0005737">
    <property type="term" value="C:cytoplasm"/>
    <property type="evidence" value="ECO:0007669"/>
    <property type="project" value="UniProtKB-SubCell"/>
</dbReference>
<evidence type="ECO:0000256" key="5">
    <source>
        <dbReference type="ARBA" id="ARBA00023242"/>
    </source>
</evidence>
<dbReference type="Gene3D" id="3.60.15.10">
    <property type="entry name" value="Ribonuclease Z/Hydroxyacylglutathione hydrolase-like"/>
    <property type="match status" value="1"/>
</dbReference>
<dbReference type="Pfam" id="PF10996">
    <property type="entry name" value="Beta-Casp"/>
    <property type="match status" value="2"/>
</dbReference>
<evidence type="ECO:0000256" key="3">
    <source>
        <dbReference type="ARBA" id="ARBA00006861"/>
    </source>
</evidence>
<dbReference type="Proteomes" id="UP001188597">
    <property type="component" value="Unassembled WGS sequence"/>
</dbReference>
<comment type="caution">
    <text evidence="7">The sequence shown here is derived from an EMBL/GenBank/DDBJ whole genome shotgun (WGS) entry which is preliminary data.</text>
</comment>
<dbReference type="GO" id="GO:0034472">
    <property type="term" value="P:snRNA 3'-end processing"/>
    <property type="evidence" value="ECO:0007669"/>
    <property type="project" value="TreeGrafter"/>
</dbReference>
<protein>
    <recommendedName>
        <fullName evidence="6">Beta-Casp domain-containing protein</fullName>
    </recommendedName>
</protein>
<dbReference type="InterPro" id="IPR036866">
    <property type="entry name" value="RibonucZ/Hydroxyglut_hydro"/>
</dbReference>
<evidence type="ECO:0000256" key="2">
    <source>
        <dbReference type="ARBA" id="ARBA00004496"/>
    </source>
</evidence>
<proteinExistence type="inferred from homology"/>
<feature type="domain" description="Beta-Casp" evidence="6">
    <location>
        <begin position="865"/>
        <end position="990"/>
    </location>
</feature>
<evidence type="ECO:0000313" key="7">
    <source>
        <dbReference type="EMBL" id="KAK3027173.1"/>
    </source>
</evidence>
<dbReference type="SMART" id="SM01027">
    <property type="entry name" value="Beta-Casp"/>
    <property type="match status" value="2"/>
</dbReference>
<dbReference type="SUPFAM" id="SSF56281">
    <property type="entry name" value="Metallo-hydrolase/oxidoreductase"/>
    <property type="match status" value="2"/>
</dbReference>
<dbReference type="Pfam" id="PF16661">
    <property type="entry name" value="Lactamase_B_6"/>
    <property type="match status" value="1"/>
</dbReference>
<keyword evidence="4" id="KW-0963">Cytoplasm</keyword>
<keyword evidence="8" id="KW-1185">Reference proteome</keyword>
<reference evidence="7" key="1">
    <citation type="submission" date="2022-12" db="EMBL/GenBank/DDBJ databases">
        <title>Draft genome assemblies for two species of Escallonia (Escalloniales).</title>
        <authorList>
            <person name="Chanderbali A."/>
            <person name="Dervinis C."/>
            <person name="Anghel I."/>
            <person name="Soltis D."/>
            <person name="Soltis P."/>
            <person name="Zapata F."/>
        </authorList>
    </citation>
    <scope>NUCLEOTIDE SEQUENCE</scope>
    <source>
        <strain evidence="7">UCBG64.0493</strain>
        <tissue evidence="7">Leaf</tissue>
    </source>
</reference>